<evidence type="ECO:0000256" key="1">
    <source>
        <dbReference type="ARBA" id="ARBA00022723"/>
    </source>
</evidence>
<dbReference type="InterPro" id="IPR002048">
    <property type="entry name" value="EF_hand_dom"/>
</dbReference>
<sequence length="104" mass="11899">MSRLENAILAVVEVFEEYAGRDDKKQQLSNAELEELLKKELSNPEFKSKIDPGEVDEVMNMLDKNHDGQVNFREFSMCIATLARGYYKKRNGKGKGKGKDKDNE</sequence>
<dbReference type="InterPro" id="IPR018247">
    <property type="entry name" value="EF_Hand_1_Ca_BS"/>
</dbReference>
<dbReference type="Gene3D" id="1.10.238.10">
    <property type="entry name" value="EF-hand"/>
    <property type="match status" value="1"/>
</dbReference>
<accession>A0A6J2W5K1</accession>
<dbReference type="InterPro" id="IPR011992">
    <property type="entry name" value="EF-hand-dom_pair"/>
</dbReference>
<dbReference type="InterPro" id="IPR013787">
    <property type="entry name" value="S100_Ca-bd_sub"/>
</dbReference>
<evidence type="ECO:0000259" key="3">
    <source>
        <dbReference type="PROSITE" id="PS50222"/>
    </source>
</evidence>
<name>A0A6J2W5K1_CHACN</name>
<dbReference type="Pfam" id="PF01023">
    <property type="entry name" value="S_100"/>
    <property type="match status" value="1"/>
</dbReference>
<keyword evidence="4" id="KW-1185">Reference proteome</keyword>
<dbReference type="GO" id="GO:0048306">
    <property type="term" value="F:calcium-dependent protein binding"/>
    <property type="evidence" value="ECO:0007669"/>
    <property type="project" value="TreeGrafter"/>
</dbReference>
<dbReference type="CDD" id="cd00213">
    <property type="entry name" value="S-100"/>
    <property type="match status" value="1"/>
</dbReference>
<feature type="domain" description="EF-hand" evidence="3">
    <location>
        <begin position="50"/>
        <end position="85"/>
    </location>
</feature>
<dbReference type="PROSITE" id="PS50222">
    <property type="entry name" value="EF_HAND_2"/>
    <property type="match status" value="1"/>
</dbReference>
<dbReference type="RefSeq" id="XP_030639528.1">
    <property type="nucleotide sequence ID" value="XM_030783668.1"/>
</dbReference>
<dbReference type="PANTHER" id="PTHR11639">
    <property type="entry name" value="S100 CALCIUM-BINDING PROTEIN"/>
    <property type="match status" value="1"/>
</dbReference>
<keyword evidence="1" id="KW-0479">Metal-binding</keyword>
<dbReference type="SMART" id="SM00054">
    <property type="entry name" value="EFh"/>
    <property type="match status" value="1"/>
</dbReference>
<organism evidence="4 5">
    <name type="scientific">Chanos chanos</name>
    <name type="common">Milkfish</name>
    <name type="synonym">Mugil chanos</name>
    <dbReference type="NCBI Taxonomy" id="29144"/>
    <lineage>
        <taxon>Eukaryota</taxon>
        <taxon>Metazoa</taxon>
        <taxon>Chordata</taxon>
        <taxon>Craniata</taxon>
        <taxon>Vertebrata</taxon>
        <taxon>Euteleostomi</taxon>
        <taxon>Actinopterygii</taxon>
        <taxon>Neopterygii</taxon>
        <taxon>Teleostei</taxon>
        <taxon>Ostariophysi</taxon>
        <taxon>Gonorynchiformes</taxon>
        <taxon>Chanidae</taxon>
        <taxon>Chanos</taxon>
    </lineage>
</organism>
<dbReference type="InterPro" id="IPR034325">
    <property type="entry name" value="S-100_dom"/>
</dbReference>
<evidence type="ECO:0000256" key="2">
    <source>
        <dbReference type="ARBA" id="ARBA00022837"/>
    </source>
</evidence>
<dbReference type="SUPFAM" id="SSF47473">
    <property type="entry name" value="EF-hand"/>
    <property type="match status" value="1"/>
</dbReference>
<evidence type="ECO:0000313" key="5">
    <source>
        <dbReference type="RefSeq" id="XP_030639528.1"/>
    </source>
</evidence>
<dbReference type="InParanoid" id="A0A6J2W5K1"/>
<evidence type="ECO:0000313" key="4">
    <source>
        <dbReference type="Proteomes" id="UP000504632"/>
    </source>
</evidence>
<proteinExistence type="predicted"/>
<dbReference type="GeneID" id="115820183"/>
<keyword evidence="2" id="KW-0106">Calcium</keyword>
<protein>
    <submittedName>
        <fullName evidence="5">S100 calcium binding protein W</fullName>
    </submittedName>
</protein>
<dbReference type="AlphaFoldDB" id="A0A6J2W5K1"/>
<dbReference type="PANTHER" id="PTHR11639:SF126">
    <property type="entry name" value="S100 CALCIUM-BINDING PROTEIN W"/>
    <property type="match status" value="1"/>
</dbReference>
<dbReference type="GO" id="GO:0048471">
    <property type="term" value="C:perinuclear region of cytoplasm"/>
    <property type="evidence" value="ECO:0007669"/>
    <property type="project" value="TreeGrafter"/>
</dbReference>
<dbReference type="GO" id="GO:0046914">
    <property type="term" value="F:transition metal ion binding"/>
    <property type="evidence" value="ECO:0007669"/>
    <property type="project" value="InterPro"/>
</dbReference>
<dbReference type="SMART" id="SM01394">
    <property type="entry name" value="S_100"/>
    <property type="match status" value="1"/>
</dbReference>
<dbReference type="PROSITE" id="PS00018">
    <property type="entry name" value="EF_HAND_1"/>
    <property type="match status" value="1"/>
</dbReference>
<dbReference type="GO" id="GO:0005615">
    <property type="term" value="C:extracellular space"/>
    <property type="evidence" value="ECO:0007669"/>
    <property type="project" value="TreeGrafter"/>
</dbReference>
<reference evidence="5" key="1">
    <citation type="submission" date="2025-08" db="UniProtKB">
        <authorList>
            <consortium name="RefSeq"/>
        </authorList>
    </citation>
    <scope>IDENTIFICATION</scope>
</reference>
<dbReference type="Proteomes" id="UP000504632">
    <property type="component" value="Chromosome 9"/>
</dbReference>
<dbReference type="GO" id="GO:0005509">
    <property type="term" value="F:calcium ion binding"/>
    <property type="evidence" value="ECO:0007669"/>
    <property type="project" value="InterPro"/>
</dbReference>
<dbReference type="FunCoup" id="A0A6J2W5K1">
    <property type="interactions" value="3"/>
</dbReference>
<gene>
    <name evidence="5" type="primary">s100w</name>
</gene>
<dbReference type="OrthoDB" id="26525at2759"/>
<dbReference type="CTD" id="569958"/>
<dbReference type="Pfam" id="PF00036">
    <property type="entry name" value="EF-hand_1"/>
    <property type="match status" value="1"/>
</dbReference>